<dbReference type="InterPro" id="IPR014784">
    <property type="entry name" value="Cu2_ascorb_mOase-like_C"/>
</dbReference>
<evidence type="ECO:0000313" key="6">
    <source>
        <dbReference type="EMBL" id="OXA42075.1"/>
    </source>
</evidence>
<protein>
    <submittedName>
        <fullName evidence="6">DBH-like monooxygenase protein 1</fullName>
    </submittedName>
</protein>
<dbReference type="InterPro" id="IPR036939">
    <property type="entry name" value="Cu2_ascorb_mOase_N_sf"/>
</dbReference>
<keyword evidence="6" id="KW-0503">Monooxygenase</keyword>
<accession>A0A226D948</accession>
<keyword evidence="7" id="KW-1185">Reference proteome</keyword>
<dbReference type="GO" id="GO:0006589">
    <property type="term" value="P:octopamine biosynthetic process"/>
    <property type="evidence" value="ECO:0007669"/>
    <property type="project" value="TreeGrafter"/>
</dbReference>
<dbReference type="EMBL" id="LNIX01000027">
    <property type="protein sequence ID" value="OXA42075.1"/>
    <property type="molecule type" value="Genomic_DNA"/>
</dbReference>
<dbReference type="InterPro" id="IPR008977">
    <property type="entry name" value="PHM/PNGase_F_dom_sf"/>
</dbReference>
<dbReference type="OMA" id="GRTDEMC"/>
<dbReference type="PROSITE" id="PS50836">
    <property type="entry name" value="DOMON"/>
    <property type="match status" value="1"/>
</dbReference>
<dbReference type="SUPFAM" id="SSF49344">
    <property type="entry name" value="CBD9-like"/>
    <property type="match status" value="1"/>
</dbReference>
<comment type="caution">
    <text evidence="6">The sequence shown here is derived from an EMBL/GenBank/DDBJ whole genome shotgun (WGS) entry which is preliminary data.</text>
</comment>
<dbReference type="SMART" id="SM00664">
    <property type="entry name" value="DoH"/>
    <property type="match status" value="1"/>
</dbReference>
<dbReference type="Proteomes" id="UP000198287">
    <property type="component" value="Unassembled WGS sequence"/>
</dbReference>
<dbReference type="InterPro" id="IPR000945">
    <property type="entry name" value="DBH-like"/>
</dbReference>
<sequence>MLPFQKFKFFFSAIICLILVENYCPVFGHKLDLSDDVSVTWNSTDPVWLTMEMTVVGGGYVAVGFSPQGAMTGADMVLGWVDKDGVPHLMDLYGIGNTRPRHDERQDYELLYGSETDGKTTIRFRRKWDTCDTAHDMAITNDTIRLIWAMSEEDPVYDLHPNGTLLKFYPKYHGAERRGVKRVYLRNSAHHVPFPDAPGENEDNSVKFFDMKMDNNLIDREDDIYFCKIAKFPTLETKHHLFGYRPILQPGNERSIHHIIMYQCVVGPTDENMPHSDGTDAVFRKFVDHPGGRCYTPNMPPEWGQYCTSIPILWTAGSEGNIFPPIAGNPLEEGGSVYFMFEIHYDNPSLSTFNDSSGFRLFYTSNLRQHDSDVILVGEKISPFHVVPHGMESFTTAAHCTAECTQQTIPSTGINVTTVLLHTHLSGRKIVLKHIRNGVELAPIALENNYDFNYQQVRVVDPPRLLLPGDELITECEYNTVGKNSPAFGGLGTRDEMCMAFVYYYPRIPLSECKTQLEFYSFLNPLGIINVTGDILNEMEMPYAPRENQSTQYPDNPFYLKNSTYDKPLNALDVILISQPEPTLANTVGGVIRNLNWTKDGSAIEKGWISGKRYAFCTGQRKHHIPLKVLKN</sequence>
<keyword evidence="6" id="KW-0560">Oxidoreductase</keyword>
<comment type="similarity">
    <text evidence="1">Belongs to the copper type II ascorbate-dependent monooxygenase family.</text>
</comment>
<dbReference type="GO" id="GO:0030667">
    <property type="term" value="C:secretory granule membrane"/>
    <property type="evidence" value="ECO:0007669"/>
    <property type="project" value="TreeGrafter"/>
</dbReference>
<dbReference type="Pfam" id="PF03351">
    <property type="entry name" value="DOMON"/>
    <property type="match status" value="1"/>
</dbReference>
<dbReference type="Gene3D" id="2.60.120.230">
    <property type="match status" value="1"/>
</dbReference>
<keyword evidence="3" id="KW-0325">Glycoprotein</keyword>
<dbReference type="CDD" id="cd09631">
    <property type="entry name" value="DOMON_DOH"/>
    <property type="match status" value="1"/>
</dbReference>
<feature type="chain" id="PRO_5013370746" evidence="4">
    <location>
        <begin position="29"/>
        <end position="632"/>
    </location>
</feature>
<dbReference type="Pfam" id="PF01082">
    <property type="entry name" value="Cu2_monooxygen"/>
    <property type="match status" value="1"/>
</dbReference>
<dbReference type="InterPro" id="IPR005018">
    <property type="entry name" value="DOMON_domain"/>
</dbReference>
<dbReference type="InterPro" id="IPR024548">
    <property type="entry name" value="Cu2_monoox_C"/>
</dbReference>
<name>A0A226D948_FOLCA</name>
<dbReference type="InterPro" id="IPR000323">
    <property type="entry name" value="Cu2_ascorb_mOase_N"/>
</dbReference>
<dbReference type="Pfam" id="PF03712">
    <property type="entry name" value="Cu2_monoox_C"/>
    <property type="match status" value="1"/>
</dbReference>
<dbReference type="GO" id="GO:0042420">
    <property type="term" value="P:dopamine catabolic process"/>
    <property type="evidence" value="ECO:0007669"/>
    <property type="project" value="TreeGrafter"/>
</dbReference>
<dbReference type="Gene3D" id="2.60.120.310">
    <property type="entry name" value="Copper type II, ascorbate-dependent monooxygenase, N-terminal domain"/>
    <property type="match status" value="1"/>
</dbReference>
<reference evidence="6 7" key="1">
    <citation type="submission" date="2015-12" db="EMBL/GenBank/DDBJ databases">
        <title>The genome of Folsomia candida.</title>
        <authorList>
            <person name="Faddeeva A."/>
            <person name="Derks M.F."/>
            <person name="Anvar Y."/>
            <person name="Smit S."/>
            <person name="Van Straalen N."/>
            <person name="Roelofs D."/>
        </authorList>
    </citation>
    <scope>NUCLEOTIDE SEQUENCE [LARGE SCALE GENOMIC DNA]</scope>
    <source>
        <strain evidence="6 7">VU population</strain>
        <tissue evidence="6">Whole body</tissue>
    </source>
</reference>
<feature type="signal peptide" evidence="4">
    <location>
        <begin position="1"/>
        <end position="28"/>
    </location>
</feature>
<dbReference type="PANTHER" id="PTHR10157">
    <property type="entry name" value="DOPAMINE BETA HYDROXYLASE RELATED"/>
    <property type="match status" value="1"/>
</dbReference>
<dbReference type="GO" id="GO:0005507">
    <property type="term" value="F:copper ion binding"/>
    <property type="evidence" value="ECO:0007669"/>
    <property type="project" value="InterPro"/>
</dbReference>
<feature type="domain" description="DOMON" evidence="5">
    <location>
        <begin position="35"/>
        <end position="151"/>
    </location>
</feature>
<dbReference type="GO" id="GO:0005615">
    <property type="term" value="C:extracellular space"/>
    <property type="evidence" value="ECO:0007669"/>
    <property type="project" value="TreeGrafter"/>
</dbReference>
<dbReference type="InterPro" id="IPR045266">
    <property type="entry name" value="DOH_DOMON"/>
</dbReference>
<dbReference type="AlphaFoldDB" id="A0A226D948"/>
<organism evidence="6 7">
    <name type="scientific">Folsomia candida</name>
    <name type="common">Springtail</name>
    <dbReference type="NCBI Taxonomy" id="158441"/>
    <lineage>
        <taxon>Eukaryota</taxon>
        <taxon>Metazoa</taxon>
        <taxon>Ecdysozoa</taxon>
        <taxon>Arthropoda</taxon>
        <taxon>Hexapoda</taxon>
        <taxon>Collembola</taxon>
        <taxon>Entomobryomorpha</taxon>
        <taxon>Isotomoidea</taxon>
        <taxon>Isotomidae</taxon>
        <taxon>Proisotominae</taxon>
        <taxon>Folsomia</taxon>
    </lineage>
</organism>
<evidence type="ECO:0000259" key="5">
    <source>
        <dbReference type="PROSITE" id="PS50836"/>
    </source>
</evidence>
<dbReference type="FunFam" id="2.60.120.230:FF:000001">
    <property type="entry name" value="Monooxygenase, DBH-like 1"/>
    <property type="match status" value="1"/>
</dbReference>
<evidence type="ECO:0000313" key="7">
    <source>
        <dbReference type="Proteomes" id="UP000198287"/>
    </source>
</evidence>
<dbReference type="GO" id="GO:0004500">
    <property type="term" value="F:dopamine beta-monooxygenase activity"/>
    <property type="evidence" value="ECO:0007669"/>
    <property type="project" value="InterPro"/>
</dbReference>
<dbReference type="OrthoDB" id="10003276at2759"/>
<dbReference type="GO" id="GO:0042421">
    <property type="term" value="P:norepinephrine biosynthetic process"/>
    <property type="evidence" value="ECO:0007669"/>
    <property type="project" value="TreeGrafter"/>
</dbReference>
<evidence type="ECO:0000256" key="2">
    <source>
        <dbReference type="ARBA" id="ARBA00023157"/>
    </source>
</evidence>
<gene>
    <name evidence="6" type="ORF">Fcan01_23182</name>
</gene>
<dbReference type="SUPFAM" id="SSF49742">
    <property type="entry name" value="PHM/PNGase F"/>
    <property type="match status" value="2"/>
</dbReference>
<evidence type="ECO:0000256" key="3">
    <source>
        <dbReference type="ARBA" id="ARBA00023180"/>
    </source>
</evidence>
<keyword evidence="4" id="KW-0732">Signal</keyword>
<evidence type="ECO:0000256" key="1">
    <source>
        <dbReference type="ARBA" id="ARBA00010676"/>
    </source>
</evidence>
<dbReference type="Gene3D" id="2.60.40.1210">
    <property type="entry name" value="Cellobiose dehydrogenase, cytochrome domain"/>
    <property type="match status" value="1"/>
</dbReference>
<dbReference type="PANTHER" id="PTHR10157:SF23">
    <property type="entry name" value="MOXD1 HOMOLOG 1"/>
    <property type="match status" value="1"/>
</dbReference>
<evidence type="ECO:0000256" key="4">
    <source>
        <dbReference type="SAM" id="SignalP"/>
    </source>
</evidence>
<proteinExistence type="inferred from homology"/>
<keyword evidence="2" id="KW-1015">Disulfide bond</keyword>